<name>A0ABR2AN48_9ROSI</name>
<keyword evidence="2" id="KW-1185">Reference proteome</keyword>
<dbReference type="EMBL" id="JBBPBM010000458">
    <property type="protein sequence ID" value="KAK8495118.1"/>
    <property type="molecule type" value="Genomic_DNA"/>
</dbReference>
<comment type="caution">
    <text evidence="1">The sequence shown here is derived from an EMBL/GenBank/DDBJ whole genome shotgun (WGS) entry which is preliminary data.</text>
</comment>
<dbReference type="Proteomes" id="UP001472677">
    <property type="component" value="Unassembled WGS sequence"/>
</dbReference>
<proteinExistence type="predicted"/>
<accession>A0ABR2AN48</accession>
<gene>
    <name evidence="1" type="ORF">V6N12_047114</name>
</gene>
<evidence type="ECO:0000313" key="1">
    <source>
        <dbReference type="EMBL" id="KAK8495118.1"/>
    </source>
</evidence>
<sequence>MELDSSLPSNRRRWHFRFEASWLLEDTCEAEVKRLWAVSSGSLPKRLAMLGEGLDGWFSRIKRDRQLSVRDLRKRLTDLADLYPTDEVLHETINVKLALNLEIDREELYWEQRARANCIFSPSSCLKRPLNGIRF</sequence>
<reference evidence="1 2" key="1">
    <citation type="journal article" date="2024" name="G3 (Bethesda)">
        <title>Genome assembly of Hibiscus sabdariffa L. provides insights into metabolisms of medicinal natural products.</title>
        <authorList>
            <person name="Kim T."/>
        </authorList>
    </citation>
    <scope>NUCLEOTIDE SEQUENCE [LARGE SCALE GENOMIC DNA]</scope>
    <source>
        <strain evidence="1">TK-2024</strain>
        <tissue evidence="1">Old leaves</tissue>
    </source>
</reference>
<protein>
    <submittedName>
        <fullName evidence="1">Uncharacterized protein</fullName>
    </submittedName>
</protein>
<organism evidence="1 2">
    <name type="scientific">Hibiscus sabdariffa</name>
    <name type="common">roselle</name>
    <dbReference type="NCBI Taxonomy" id="183260"/>
    <lineage>
        <taxon>Eukaryota</taxon>
        <taxon>Viridiplantae</taxon>
        <taxon>Streptophyta</taxon>
        <taxon>Embryophyta</taxon>
        <taxon>Tracheophyta</taxon>
        <taxon>Spermatophyta</taxon>
        <taxon>Magnoliopsida</taxon>
        <taxon>eudicotyledons</taxon>
        <taxon>Gunneridae</taxon>
        <taxon>Pentapetalae</taxon>
        <taxon>rosids</taxon>
        <taxon>malvids</taxon>
        <taxon>Malvales</taxon>
        <taxon>Malvaceae</taxon>
        <taxon>Malvoideae</taxon>
        <taxon>Hibiscus</taxon>
    </lineage>
</organism>
<evidence type="ECO:0000313" key="2">
    <source>
        <dbReference type="Proteomes" id="UP001472677"/>
    </source>
</evidence>